<dbReference type="AlphaFoldDB" id="A0A2Z4LVK0"/>
<keyword evidence="3" id="KW-1185">Reference proteome</keyword>
<gene>
    <name evidence="2" type="ORF">HME9304_02876</name>
</gene>
<name>A0A2Z4LVK0_9FLAO</name>
<dbReference type="Proteomes" id="UP000248536">
    <property type="component" value="Chromosome"/>
</dbReference>
<reference evidence="2 3" key="1">
    <citation type="submission" date="2018-06" db="EMBL/GenBank/DDBJ databases">
        <title>Spongiibacterium sp. HME9304 Genome sequencing and assembly.</title>
        <authorList>
            <person name="Kang H."/>
            <person name="Kim H."/>
            <person name="Joh K."/>
        </authorList>
    </citation>
    <scope>NUCLEOTIDE SEQUENCE [LARGE SCALE GENOMIC DNA]</scope>
    <source>
        <strain evidence="2 3">HME9304</strain>
    </source>
</reference>
<dbReference type="Pfam" id="PF11074">
    <property type="entry name" value="DUF2779"/>
    <property type="match status" value="1"/>
</dbReference>
<dbReference type="KEGG" id="spon:HME9304_02876"/>
<dbReference type="OrthoDB" id="9783873at2"/>
<sequence length="650" mass="74637">MTKPRYLTKSRFKLALSCPTKLFYANKTDYENTSKTDTFLEALAQGGFQVEELARMEYPKGVAILGRDWDYDTLVARTNELLKQENVVIFEPAFLVNGLFIRVDILVKHGSEIQLIEVKSKSVDSTLHQSFITKRGGLSWLEYLYDVAFQKYVIQKCYPAWNVTPYLNLVDKSKLTSVDGLNQKFKIVQNSEMRTGILKAEGLTKMDIGNPILCLINVSQEIQLIFDENPAFNSESFEDSITNFKEHYANDIKIQTPIGKHCDGCEFHCDGIDKNLKSGFHECWMSQLSISKTRVDAPKVYEVWNFRGSKKLMDEGVYFMDEIQEYQIEIEPEAGIISNSERRWLQIEKTKQNSSEPFVELDGLKIEMAKWIYPLNFIDFETTAVAIPFTAGRHPYEQLAFQFSHHIFFEDGRIEHFNEYLDTTVGHFPNFDFIRALKKTLSINEGSIFRYHNHENIILNKIHEQLLASSESDKEELIDFIENISHNTDSSSKKWCGDRDMIDLYQVIKNYYFNPAMNGSLSIKAVLPAILNTSHFIKKKCQNDIGSINITSKNFPPDYIFLHLENGNAINPYAALPPVYEDWTQDQLENALTGVGIISDGGAALTAYAKLQFEDVSVEERGVLENALLRYCELDTLAMVMIFEHFKELV</sequence>
<evidence type="ECO:0000313" key="3">
    <source>
        <dbReference type="Proteomes" id="UP000248536"/>
    </source>
</evidence>
<feature type="domain" description="DUF2779" evidence="1">
    <location>
        <begin position="377"/>
        <end position="522"/>
    </location>
</feature>
<accession>A0A2Z4LVK0</accession>
<dbReference type="InterPro" id="IPR021301">
    <property type="entry name" value="DUF2779"/>
</dbReference>
<evidence type="ECO:0000313" key="2">
    <source>
        <dbReference type="EMBL" id="AWX45846.1"/>
    </source>
</evidence>
<proteinExistence type="predicted"/>
<protein>
    <recommendedName>
        <fullName evidence="1">DUF2779 domain-containing protein</fullName>
    </recommendedName>
</protein>
<organism evidence="2 3">
    <name type="scientific">Flagellimonas maritima</name>
    <dbReference type="NCBI Taxonomy" id="1383885"/>
    <lineage>
        <taxon>Bacteria</taxon>
        <taxon>Pseudomonadati</taxon>
        <taxon>Bacteroidota</taxon>
        <taxon>Flavobacteriia</taxon>
        <taxon>Flavobacteriales</taxon>
        <taxon>Flavobacteriaceae</taxon>
        <taxon>Flagellimonas</taxon>
    </lineage>
</organism>
<dbReference type="EMBL" id="CP030104">
    <property type="protein sequence ID" value="AWX45846.1"/>
    <property type="molecule type" value="Genomic_DNA"/>
</dbReference>
<evidence type="ECO:0000259" key="1">
    <source>
        <dbReference type="Pfam" id="PF11074"/>
    </source>
</evidence>